<comment type="caution">
    <text evidence="1">The sequence shown here is derived from an EMBL/GenBank/DDBJ whole genome shotgun (WGS) entry which is preliminary data.</text>
</comment>
<gene>
    <name evidence="1" type="ORF">C9374_008013</name>
</gene>
<keyword evidence="2" id="KW-1185">Reference proteome</keyword>
<evidence type="ECO:0000313" key="2">
    <source>
        <dbReference type="Proteomes" id="UP000816034"/>
    </source>
</evidence>
<proteinExistence type="predicted"/>
<protein>
    <submittedName>
        <fullName evidence="1">Uncharacterized protein</fullName>
    </submittedName>
</protein>
<accession>A0AA88KGT0</accession>
<dbReference type="AlphaFoldDB" id="A0AA88KGT0"/>
<dbReference type="EMBL" id="PYSW02000031">
    <property type="protein sequence ID" value="KAG2378865.1"/>
    <property type="molecule type" value="Genomic_DNA"/>
</dbReference>
<name>A0AA88KGT0_NAELO</name>
<dbReference type="Proteomes" id="UP000816034">
    <property type="component" value="Unassembled WGS sequence"/>
</dbReference>
<dbReference type="GeneID" id="68100467"/>
<reference evidence="1 2" key="1">
    <citation type="journal article" date="2018" name="BMC Genomics">
        <title>The genome of Naegleria lovaniensis, the basis for a comparative approach to unravel pathogenicity factors of the human pathogenic amoeba N. fowleri.</title>
        <authorList>
            <person name="Liechti N."/>
            <person name="Schurch N."/>
            <person name="Bruggmann R."/>
            <person name="Wittwer M."/>
        </authorList>
    </citation>
    <scope>NUCLEOTIDE SEQUENCE [LARGE SCALE GENOMIC DNA]</scope>
    <source>
        <strain evidence="1 2">ATCC 30569</strain>
    </source>
</reference>
<sequence>MFSFALSKFFSSAAEDDLEKFSASRNIFSNTFPKEVLINIVSFMELGTIYVFARADRFLLKFLFDQTPESIEKLSNTKNTQEKSRRFFDNKECSGGISKTRTPATSF</sequence>
<dbReference type="RefSeq" id="XP_044546127.1">
    <property type="nucleotide sequence ID" value="XM_044698043.1"/>
</dbReference>
<evidence type="ECO:0000313" key="1">
    <source>
        <dbReference type="EMBL" id="KAG2378865.1"/>
    </source>
</evidence>
<organism evidence="1 2">
    <name type="scientific">Naegleria lovaniensis</name>
    <name type="common">Amoeba</name>
    <dbReference type="NCBI Taxonomy" id="51637"/>
    <lineage>
        <taxon>Eukaryota</taxon>
        <taxon>Discoba</taxon>
        <taxon>Heterolobosea</taxon>
        <taxon>Tetramitia</taxon>
        <taxon>Eutetramitia</taxon>
        <taxon>Vahlkampfiidae</taxon>
        <taxon>Naegleria</taxon>
    </lineage>
</organism>